<keyword evidence="3" id="KW-1185">Reference proteome</keyword>
<feature type="compositionally biased region" description="Low complexity" evidence="1">
    <location>
        <begin position="48"/>
        <end position="57"/>
    </location>
</feature>
<gene>
    <name evidence="2" type="ORF">HJG63_012187</name>
</gene>
<feature type="region of interest" description="Disordered" evidence="1">
    <location>
        <begin position="1"/>
        <end position="196"/>
    </location>
</feature>
<dbReference type="AlphaFoldDB" id="A0A7J8EZN1"/>
<comment type="caution">
    <text evidence="2">The sequence shown here is derived from an EMBL/GenBank/DDBJ whole genome shotgun (WGS) entry which is preliminary data.</text>
</comment>
<sequence length="227" mass="23383">MWRLKTGPRDTQGTPEGHPVRGGRTQPAARATRGNRCRSRRSAEERSSSSVSRAQRVPGRGRALPPPCFLPELLQREEGDPTSSLAAWTPAGRPTAPCGSGTTCPAHPGSAAPGARRGDTDPAGARNGVSRGPPGVSLLGQQAPPKTPGTTGRAGGSALGQGPLRGARTPPRPSPAWGLGLAVSQRLGDPTSPARGTCRPWLSCVPLVESGPVLLAAWDDVQPEDSD</sequence>
<dbReference type="Proteomes" id="UP000593571">
    <property type="component" value="Unassembled WGS sequence"/>
</dbReference>
<evidence type="ECO:0000313" key="3">
    <source>
        <dbReference type="Proteomes" id="UP000593571"/>
    </source>
</evidence>
<protein>
    <submittedName>
        <fullName evidence="2">Uncharacterized protein</fullName>
    </submittedName>
</protein>
<accession>A0A7J8EZN1</accession>
<name>A0A7J8EZN1_ROUAE</name>
<proteinExistence type="predicted"/>
<evidence type="ECO:0000313" key="2">
    <source>
        <dbReference type="EMBL" id="KAF6440948.1"/>
    </source>
</evidence>
<evidence type="ECO:0000256" key="1">
    <source>
        <dbReference type="SAM" id="MobiDB-lite"/>
    </source>
</evidence>
<organism evidence="2 3">
    <name type="scientific">Rousettus aegyptiacus</name>
    <name type="common">Egyptian fruit bat</name>
    <name type="synonym">Pteropus aegyptiacus</name>
    <dbReference type="NCBI Taxonomy" id="9407"/>
    <lineage>
        <taxon>Eukaryota</taxon>
        <taxon>Metazoa</taxon>
        <taxon>Chordata</taxon>
        <taxon>Craniata</taxon>
        <taxon>Vertebrata</taxon>
        <taxon>Euteleostomi</taxon>
        <taxon>Mammalia</taxon>
        <taxon>Eutheria</taxon>
        <taxon>Laurasiatheria</taxon>
        <taxon>Chiroptera</taxon>
        <taxon>Yinpterochiroptera</taxon>
        <taxon>Pteropodoidea</taxon>
        <taxon>Pteropodidae</taxon>
        <taxon>Rousettinae</taxon>
        <taxon>Rousettus</taxon>
    </lineage>
</organism>
<reference evidence="2 3" key="1">
    <citation type="journal article" date="2020" name="Nature">
        <title>Six reference-quality genomes reveal evolution of bat adaptations.</title>
        <authorList>
            <person name="Jebb D."/>
            <person name="Huang Z."/>
            <person name="Pippel M."/>
            <person name="Hughes G.M."/>
            <person name="Lavrichenko K."/>
            <person name="Devanna P."/>
            <person name="Winkler S."/>
            <person name="Jermiin L.S."/>
            <person name="Skirmuntt E.C."/>
            <person name="Katzourakis A."/>
            <person name="Burkitt-Gray L."/>
            <person name="Ray D.A."/>
            <person name="Sullivan K.A.M."/>
            <person name="Roscito J.G."/>
            <person name="Kirilenko B.M."/>
            <person name="Davalos L.M."/>
            <person name="Corthals A.P."/>
            <person name="Power M.L."/>
            <person name="Jones G."/>
            <person name="Ransome R.D."/>
            <person name="Dechmann D.K.N."/>
            <person name="Locatelli A.G."/>
            <person name="Puechmaille S.J."/>
            <person name="Fedrigo O."/>
            <person name="Jarvis E.D."/>
            <person name="Hiller M."/>
            <person name="Vernes S.C."/>
            <person name="Myers E.W."/>
            <person name="Teeling E.C."/>
        </authorList>
    </citation>
    <scope>NUCLEOTIDE SEQUENCE [LARGE SCALE GENOMIC DNA]</scope>
    <source>
        <strain evidence="2">MRouAeg1</strain>
        <tissue evidence="2">Muscle</tissue>
    </source>
</reference>
<dbReference type="EMBL" id="JACASE010000008">
    <property type="protein sequence ID" value="KAF6440948.1"/>
    <property type="molecule type" value="Genomic_DNA"/>
</dbReference>